<gene>
    <name evidence="1" type="ORF">SAMN05421854_11049</name>
</gene>
<evidence type="ECO:0000313" key="2">
    <source>
        <dbReference type="Proteomes" id="UP000199137"/>
    </source>
</evidence>
<accession>A0A1I5X6S5</accession>
<dbReference type="Proteomes" id="UP000199137">
    <property type="component" value="Unassembled WGS sequence"/>
</dbReference>
<reference evidence="2" key="1">
    <citation type="submission" date="2016-10" db="EMBL/GenBank/DDBJ databases">
        <authorList>
            <person name="Varghese N."/>
            <person name="Submissions S."/>
        </authorList>
    </citation>
    <scope>NUCLEOTIDE SEQUENCE [LARGE SCALE GENOMIC DNA]</scope>
    <source>
        <strain evidence="2">DSM 44637</strain>
    </source>
</reference>
<sequence length="182" mass="20229">MTAIAFHTGGEKAVPFADDDTVPDFGLASYAKRGRNPRWPYVPIIVHPPQPGTPRRRTEQVKKRAFASSDEATACAQRVIDARREEHERRLTIPRLRTYREACGYPREITDCAVTDGTRTGRVVESANILARAEDGTVSIRERLLIEWPGTARDWSDAADVRLVPARSAPATDSEGTSHYEG</sequence>
<name>A0A1I5X6S5_9PSEU</name>
<protein>
    <submittedName>
        <fullName evidence="1">Uncharacterized protein</fullName>
    </submittedName>
</protein>
<evidence type="ECO:0000313" key="1">
    <source>
        <dbReference type="EMBL" id="SFQ27347.1"/>
    </source>
</evidence>
<organism evidence="1 2">
    <name type="scientific">Amycolatopsis rubida</name>
    <dbReference type="NCBI Taxonomy" id="112413"/>
    <lineage>
        <taxon>Bacteria</taxon>
        <taxon>Bacillati</taxon>
        <taxon>Actinomycetota</taxon>
        <taxon>Actinomycetes</taxon>
        <taxon>Pseudonocardiales</taxon>
        <taxon>Pseudonocardiaceae</taxon>
        <taxon>Amycolatopsis</taxon>
    </lineage>
</organism>
<dbReference type="OrthoDB" id="5198250at2"/>
<dbReference type="AlphaFoldDB" id="A0A1I5X6S5"/>
<dbReference type="STRING" id="112413.SAMN05421854_11049"/>
<dbReference type="RefSeq" id="WP_093575613.1">
    <property type="nucleotide sequence ID" value="NZ_FOWC01000010.1"/>
</dbReference>
<proteinExistence type="predicted"/>
<dbReference type="EMBL" id="FOWC01000010">
    <property type="protein sequence ID" value="SFQ27347.1"/>
    <property type="molecule type" value="Genomic_DNA"/>
</dbReference>